<comment type="caution">
    <text evidence="7">The sequence shown here is derived from an EMBL/GenBank/DDBJ whole genome shotgun (WGS) entry which is preliminary data.</text>
</comment>
<keyword evidence="5" id="KW-0408">Iron</keyword>
<evidence type="ECO:0000256" key="6">
    <source>
        <dbReference type="SAM" id="SignalP"/>
    </source>
</evidence>
<name>A0ABN1IYX6_9GAMM</name>
<evidence type="ECO:0000256" key="4">
    <source>
        <dbReference type="ARBA" id="ARBA00022982"/>
    </source>
</evidence>
<dbReference type="PROSITE" id="PS51009">
    <property type="entry name" value="CYTCII"/>
    <property type="match status" value="1"/>
</dbReference>
<dbReference type="EMBL" id="BAAAEU010000027">
    <property type="protein sequence ID" value="GAA0723970.1"/>
    <property type="molecule type" value="Genomic_DNA"/>
</dbReference>
<dbReference type="InterPro" id="IPR010980">
    <property type="entry name" value="Cyt_c/b562"/>
</dbReference>
<dbReference type="SUPFAM" id="SSF47175">
    <property type="entry name" value="Cytochromes"/>
    <property type="match status" value="1"/>
</dbReference>
<reference evidence="7 8" key="1">
    <citation type="journal article" date="2019" name="Int. J. Syst. Evol. Microbiol.">
        <title>The Global Catalogue of Microorganisms (GCM) 10K type strain sequencing project: providing services to taxonomists for standard genome sequencing and annotation.</title>
        <authorList>
            <consortium name="The Broad Institute Genomics Platform"/>
            <consortium name="The Broad Institute Genome Sequencing Center for Infectious Disease"/>
            <person name="Wu L."/>
            <person name="Ma J."/>
        </authorList>
    </citation>
    <scope>NUCLEOTIDE SEQUENCE [LARGE SCALE GENOMIC DNA]</scope>
    <source>
        <strain evidence="7 8">JCM 15421</strain>
    </source>
</reference>
<dbReference type="Proteomes" id="UP001501523">
    <property type="component" value="Unassembled WGS sequence"/>
</dbReference>
<evidence type="ECO:0000313" key="8">
    <source>
        <dbReference type="Proteomes" id="UP001501523"/>
    </source>
</evidence>
<organism evidence="7 8">
    <name type="scientific">Dokdonella soli</name>
    <dbReference type="NCBI Taxonomy" id="529810"/>
    <lineage>
        <taxon>Bacteria</taxon>
        <taxon>Pseudomonadati</taxon>
        <taxon>Pseudomonadota</taxon>
        <taxon>Gammaproteobacteria</taxon>
        <taxon>Lysobacterales</taxon>
        <taxon>Rhodanobacteraceae</taxon>
        <taxon>Dokdonella</taxon>
    </lineage>
</organism>
<keyword evidence="1" id="KW-0813">Transport</keyword>
<dbReference type="PIRSF" id="PIRSF000027">
    <property type="entry name" value="Cytc_c_prime"/>
    <property type="match status" value="1"/>
</dbReference>
<dbReference type="InterPro" id="IPR012127">
    <property type="entry name" value="Cyt_c_prime"/>
</dbReference>
<accession>A0ABN1IYX6</accession>
<keyword evidence="2" id="KW-0349">Heme</keyword>
<keyword evidence="6" id="KW-0732">Signal</keyword>
<evidence type="ECO:0000256" key="5">
    <source>
        <dbReference type="ARBA" id="ARBA00023004"/>
    </source>
</evidence>
<dbReference type="InterPro" id="IPR002321">
    <property type="entry name" value="Cyt_c_II"/>
</dbReference>
<keyword evidence="3" id="KW-0479">Metal-binding</keyword>
<dbReference type="Gene3D" id="1.20.120.10">
    <property type="entry name" value="Cytochrome c/b562"/>
    <property type="match status" value="1"/>
</dbReference>
<protein>
    <submittedName>
        <fullName evidence="7">Cytochrome c</fullName>
    </submittedName>
</protein>
<keyword evidence="8" id="KW-1185">Reference proteome</keyword>
<evidence type="ECO:0000256" key="3">
    <source>
        <dbReference type="ARBA" id="ARBA00022723"/>
    </source>
</evidence>
<proteinExistence type="predicted"/>
<evidence type="ECO:0000256" key="2">
    <source>
        <dbReference type="ARBA" id="ARBA00022617"/>
    </source>
</evidence>
<gene>
    <name evidence="7" type="ORF">GCM10009105_36360</name>
</gene>
<feature type="chain" id="PRO_5046374682" evidence="6">
    <location>
        <begin position="30"/>
        <end position="158"/>
    </location>
</feature>
<evidence type="ECO:0000313" key="7">
    <source>
        <dbReference type="EMBL" id="GAA0723970.1"/>
    </source>
</evidence>
<feature type="signal peptide" evidence="6">
    <location>
        <begin position="1"/>
        <end position="29"/>
    </location>
</feature>
<keyword evidence="4" id="KW-0249">Electron transport</keyword>
<dbReference type="Pfam" id="PF01322">
    <property type="entry name" value="Cytochrom_C_2"/>
    <property type="match status" value="1"/>
</dbReference>
<sequence length="158" mass="17146">MTNLEDTMRLATLSLSVAALLASAAVATAAVKPETAIRYRQSAYTMIGWNFGPLAQMVKGKAPWDAAEFARHADRIASLTPQLLEGFPEGSATGAKTEAKPDIWKNMDDFKSKMDDLVTQSKALADVAKSGDEAKMKDQFKKTAGACKACHDKYRNED</sequence>
<evidence type="ECO:0000256" key="1">
    <source>
        <dbReference type="ARBA" id="ARBA00022448"/>
    </source>
</evidence>